<keyword evidence="3" id="KW-1185">Reference proteome</keyword>
<sequence length="54" mass="5808">MRWAKRADLKRAPPSSGIARDAGGAARGGETSAVPTKTAITRSIFVRSRRAIRQ</sequence>
<feature type="compositionally biased region" description="Basic and acidic residues" evidence="1">
    <location>
        <begin position="1"/>
        <end position="11"/>
    </location>
</feature>
<dbReference type="Proteomes" id="UP000265520">
    <property type="component" value="Unassembled WGS sequence"/>
</dbReference>
<evidence type="ECO:0000313" key="2">
    <source>
        <dbReference type="EMBL" id="MCI82663.1"/>
    </source>
</evidence>
<evidence type="ECO:0000256" key="1">
    <source>
        <dbReference type="SAM" id="MobiDB-lite"/>
    </source>
</evidence>
<evidence type="ECO:0000313" key="3">
    <source>
        <dbReference type="Proteomes" id="UP000265520"/>
    </source>
</evidence>
<comment type="caution">
    <text evidence="2">The sequence shown here is derived from an EMBL/GenBank/DDBJ whole genome shotgun (WGS) entry which is preliminary data.</text>
</comment>
<name>A0A392V5G9_9FABA</name>
<feature type="non-terminal residue" evidence="2">
    <location>
        <position position="54"/>
    </location>
</feature>
<organism evidence="2 3">
    <name type="scientific">Trifolium medium</name>
    <dbReference type="NCBI Taxonomy" id="97028"/>
    <lineage>
        <taxon>Eukaryota</taxon>
        <taxon>Viridiplantae</taxon>
        <taxon>Streptophyta</taxon>
        <taxon>Embryophyta</taxon>
        <taxon>Tracheophyta</taxon>
        <taxon>Spermatophyta</taxon>
        <taxon>Magnoliopsida</taxon>
        <taxon>eudicotyledons</taxon>
        <taxon>Gunneridae</taxon>
        <taxon>Pentapetalae</taxon>
        <taxon>rosids</taxon>
        <taxon>fabids</taxon>
        <taxon>Fabales</taxon>
        <taxon>Fabaceae</taxon>
        <taxon>Papilionoideae</taxon>
        <taxon>50 kb inversion clade</taxon>
        <taxon>NPAAA clade</taxon>
        <taxon>Hologalegina</taxon>
        <taxon>IRL clade</taxon>
        <taxon>Trifolieae</taxon>
        <taxon>Trifolium</taxon>
    </lineage>
</organism>
<accession>A0A392V5G9</accession>
<feature type="region of interest" description="Disordered" evidence="1">
    <location>
        <begin position="1"/>
        <end position="35"/>
    </location>
</feature>
<dbReference type="EMBL" id="LXQA011048869">
    <property type="protein sequence ID" value="MCI82663.1"/>
    <property type="molecule type" value="Genomic_DNA"/>
</dbReference>
<reference evidence="2 3" key="1">
    <citation type="journal article" date="2018" name="Front. Plant Sci.">
        <title>Red Clover (Trifolium pratense) and Zigzag Clover (T. medium) - A Picture of Genomic Similarities and Differences.</title>
        <authorList>
            <person name="Dluhosova J."/>
            <person name="Istvanek J."/>
            <person name="Nedelnik J."/>
            <person name="Repkova J."/>
        </authorList>
    </citation>
    <scope>NUCLEOTIDE SEQUENCE [LARGE SCALE GENOMIC DNA]</scope>
    <source>
        <strain evidence="3">cv. 10/8</strain>
        <tissue evidence="2">Leaf</tissue>
    </source>
</reference>
<dbReference type="AlphaFoldDB" id="A0A392V5G9"/>
<protein>
    <submittedName>
        <fullName evidence="2">Uncharacterized protein</fullName>
    </submittedName>
</protein>
<proteinExistence type="predicted"/>